<evidence type="ECO:0000313" key="1">
    <source>
        <dbReference type="EMBL" id="CAN62754.1"/>
    </source>
</evidence>
<reference evidence="1" key="1">
    <citation type="journal article" date="2007" name="PLoS ONE">
        <title>The first genome sequence of an elite grapevine cultivar (Pinot noir Vitis vinifera L.): coping with a highly heterozygous genome.</title>
        <authorList>
            <person name="Velasco R."/>
            <person name="Zharkikh A."/>
            <person name="Troggio M."/>
            <person name="Cartwright D.A."/>
            <person name="Cestaro A."/>
            <person name="Pruss D."/>
            <person name="Pindo M."/>
            <person name="FitzGerald L.M."/>
            <person name="Vezzulli S."/>
            <person name="Reid J."/>
            <person name="Malacarne G."/>
            <person name="Iliev D."/>
            <person name="Coppola G."/>
            <person name="Wardell B."/>
            <person name="Micheletti D."/>
            <person name="Macalma T."/>
            <person name="Facci M."/>
            <person name="Mitchell J.T."/>
            <person name="Perazzolli M."/>
            <person name="Eldredge G."/>
            <person name="Gatto P."/>
            <person name="Oyzerski R."/>
            <person name="Moretto M."/>
            <person name="Gutin N."/>
            <person name="Stefanini M."/>
            <person name="Chen Y."/>
            <person name="Segala C."/>
            <person name="Davenport C."/>
            <person name="Dematte L."/>
            <person name="Mraz A."/>
            <person name="Battilana J."/>
            <person name="Stormo K."/>
            <person name="Costa F."/>
            <person name="Tao Q."/>
            <person name="Si-Ammour A."/>
            <person name="Harkins T."/>
            <person name="Lackey A."/>
            <person name="Perbost C."/>
            <person name="Taillon B."/>
            <person name="Stella A."/>
            <person name="Solovyev V."/>
            <person name="Fawcett J.A."/>
            <person name="Sterck L."/>
            <person name="Vandepoele K."/>
            <person name="Grando S.M."/>
            <person name="Toppo S."/>
            <person name="Moser C."/>
            <person name="Lanchbury J."/>
            <person name="Bogden R."/>
            <person name="Skolnick M."/>
            <person name="Sgaramella V."/>
            <person name="Bhatnagar S.K."/>
            <person name="Fontana P."/>
            <person name="Gutin A."/>
            <person name="Van de Peer Y."/>
            <person name="Salamini F."/>
            <person name="Viola R."/>
        </authorList>
    </citation>
    <scope>NUCLEOTIDE SEQUENCE</scope>
</reference>
<organism evidence="1">
    <name type="scientific">Vitis vinifera</name>
    <name type="common">Grape</name>
    <dbReference type="NCBI Taxonomy" id="29760"/>
    <lineage>
        <taxon>Eukaryota</taxon>
        <taxon>Viridiplantae</taxon>
        <taxon>Streptophyta</taxon>
        <taxon>Embryophyta</taxon>
        <taxon>Tracheophyta</taxon>
        <taxon>Spermatophyta</taxon>
        <taxon>Magnoliopsida</taxon>
        <taxon>eudicotyledons</taxon>
        <taxon>Gunneridae</taxon>
        <taxon>Pentapetalae</taxon>
        <taxon>rosids</taxon>
        <taxon>Vitales</taxon>
        <taxon>Vitaceae</taxon>
        <taxon>Viteae</taxon>
        <taxon>Vitis</taxon>
    </lineage>
</organism>
<name>A5ASB6_VITVI</name>
<accession>A5ASB6</accession>
<sequence length="130" mass="14767">MESSEQRKTRTMHGLCECCASVVRVSHKLKVLCEFRTSLEQLSSEGHIFLISAPNRTCKSNSKDVFPEDEWLGILVLGVKEARFINFVDYSRLGIEIRAHQLIELQSTGHAPVGHESMDNFHKPILEDDI</sequence>
<dbReference type="EMBL" id="AM433715">
    <property type="protein sequence ID" value="CAN62754.1"/>
    <property type="molecule type" value="Genomic_DNA"/>
</dbReference>
<dbReference type="AlphaFoldDB" id="A5ASB6"/>
<gene>
    <name evidence="1" type="ORF">VITISV_012427</name>
</gene>
<protein>
    <submittedName>
        <fullName evidence="1">Uncharacterized protein</fullName>
    </submittedName>
</protein>
<proteinExistence type="predicted"/>